<dbReference type="Proteomes" id="UP000887569">
    <property type="component" value="Unplaced"/>
</dbReference>
<sequence>MALLQIMIGNTCIIVLFSLILGAYCADILIYSPSYSSDYLALYARIADTLASAKHNVVMLIPQFKRTIFDGAKLAKVIRMSIDSNDYMELLSDYSSGLFAMETLDIVGRVRWQR</sequence>
<dbReference type="WBParaSite" id="PgR053_g039_t01">
    <property type="protein sequence ID" value="PgR053_g039_t01"/>
    <property type="gene ID" value="PgR053_g039"/>
</dbReference>
<evidence type="ECO:0000313" key="1">
    <source>
        <dbReference type="Proteomes" id="UP000887569"/>
    </source>
</evidence>
<dbReference type="AlphaFoldDB" id="A0A915BQZ0"/>
<keyword evidence="1" id="KW-1185">Reference proteome</keyword>
<organism evidence="1 2">
    <name type="scientific">Parascaris univalens</name>
    <name type="common">Nematode worm</name>
    <dbReference type="NCBI Taxonomy" id="6257"/>
    <lineage>
        <taxon>Eukaryota</taxon>
        <taxon>Metazoa</taxon>
        <taxon>Ecdysozoa</taxon>
        <taxon>Nematoda</taxon>
        <taxon>Chromadorea</taxon>
        <taxon>Rhabditida</taxon>
        <taxon>Spirurina</taxon>
        <taxon>Ascaridomorpha</taxon>
        <taxon>Ascaridoidea</taxon>
        <taxon>Ascarididae</taxon>
        <taxon>Parascaris</taxon>
    </lineage>
</organism>
<proteinExistence type="predicted"/>
<name>A0A915BQZ0_PARUN</name>
<evidence type="ECO:0000313" key="2">
    <source>
        <dbReference type="WBParaSite" id="PgR053_g039_t01"/>
    </source>
</evidence>
<accession>A0A915BQZ0</accession>
<protein>
    <submittedName>
        <fullName evidence="2">Glucuronosyltransferase</fullName>
    </submittedName>
</protein>
<reference evidence="2" key="1">
    <citation type="submission" date="2022-11" db="UniProtKB">
        <authorList>
            <consortium name="WormBaseParasite"/>
        </authorList>
    </citation>
    <scope>IDENTIFICATION</scope>
</reference>